<gene>
    <name evidence="1" type="ORF">Tco_0729725</name>
</gene>
<dbReference type="Proteomes" id="UP001151760">
    <property type="component" value="Unassembled WGS sequence"/>
</dbReference>
<reference evidence="1" key="1">
    <citation type="journal article" date="2022" name="Int. J. Mol. Sci.">
        <title>Draft Genome of Tanacetum Coccineum: Genomic Comparison of Closely Related Tanacetum-Family Plants.</title>
        <authorList>
            <person name="Yamashiro T."/>
            <person name="Shiraishi A."/>
            <person name="Nakayama K."/>
            <person name="Satake H."/>
        </authorList>
    </citation>
    <scope>NUCLEOTIDE SEQUENCE</scope>
</reference>
<evidence type="ECO:0000313" key="1">
    <source>
        <dbReference type="EMBL" id="GJS79844.1"/>
    </source>
</evidence>
<dbReference type="EMBL" id="BQNB010010627">
    <property type="protein sequence ID" value="GJS79844.1"/>
    <property type="molecule type" value="Genomic_DNA"/>
</dbReference>
<name>A0ABQ4YPN4_9ASTR</name>
<accession>A0ABQ4YPN4</accession>
<evidence type="ECO:0000313" key="2">
    <source>
        <dbReference type="Proteomes" id="UP001151760"/>
    </source>
</evidence>
<keyword evidence="2" id="KW-1185">Reference proteome</keyword>
<reference evidence="1" key="2">
    <citation type="submission" date="2022-01" db="EMBL/GenBank/DDBJ databases">
        <authorList>
            <person name="Yamashiro T."/>
            <person name="Shiraishi A."/>
            <person name="Satake H."/>
            <person name="Nakayama K."/>
        </authorList>
    </citation>
    <scope>NUCLEOTIDE SEQUENCE</scope>
</reference>
<organism evidence="1 2">
    <name type="scientific">Tanacetum coccineum</name>
    <dbReference type="NCBI Taxonomy" id="301880"/>
    <lineage>
        <taxon>Eukaryota</taxon>
        <taxon>Viridiplantae</taxon>
        <taxon>Streptophyta</taxon>
        <taxon>Embryophyta</taxon>
        <taxon>Tracheophyta</taxon>
        <taxon>Spermatophyta</taxon>
        <taxon>Magnoliopsida</taxon>
        <taxon>eudicotyledons</taxon>
        <taxon>Gunneridae</taxon>
        <taxon>Pentapetalae</taxon>
        <taxon>asterids</taxon>
        <taxon>campanulids</taxon>
        <taxon>Asterales</taxon>
        <taxon>Asteraceae</taxon>
        <taxon>Asteroideae</taxon>
        <taxon>Anthemideae</taxon>
        <taxon>Anthemidinae</taxon>
        <taxon>Tanacetum</taxon>
    </lineage>
</organism>
<comment type="caution">
    <text evidence="1">The sequence shown here is derived from an EMBL/GenBank/DDBJ whole genome shotgun (WGS) entry which is preliminary data.</text>
</comment>
<proteinExistence type="predicted"/>
<protein>
    <submittedName>
        <fullName evidence="1">Uncharacterized protein</fullName>
    </submittedName>
</protein>
<sequence>MRIHHWEDACKDFFKAEMGNMSIHKVYSNKKIIPVTNVKVKRKWGYGFLMSIKVKRMDGKEYEFSNADFPRLRGIDHKIPYTTTRTDKGVVYLNNYNVKSLMLREEAHKFCDGTLMKV</sequence>